<dbReference type="GO" id="GO:0016020">
    <property type="term" value="C:membrane"/>
    <property type="evidence" value="ECO:0007669"/>
    <property type="project" value="UniProtKB-SubCell"/>
</dbReference>
<feature type="transmembrane region" description="Helical" evidence="5">
    <location>
        <begin position="49"/>
        <end position="70"/>
    </location>
</feature>
<protein>
    <submittedName>
        <fullName evidence="6">Decaprenyl-phosphate phosphoribosyltransferase</fullName>
    </submittedName>
</protein>
<dbReference type="Pfam" id="PF01040">
    <property type="entry name" value="UbiA"/>
    <property type="match status" value="1"/>
</dbReference>
<feature type="transmembrane region" description="Helical" evidence="5">
    <location>
        <begin position="213"/>
        <end position="234"/>
    </location>
</feature>
<dbReference type="EMBL" id="VFPP01000001">
    <property type="protein sequence ID" value="TQM79630.1"/>
    <property type="molecule type" value="Genomic_DNA"/>
</dbReference>
<comment type="caution">
    <text evidence="6">The sequence shown here is derived from an EMBL/GenBank/DDBJ whole genome shotgun (WGS) entry which is preliminary data.</text>
</comment>
<dbReference type="Gene3D" id="1.10.357.140">
    <property type="entry name" value="UbiA prenyltransferase"/>
    <property type="match status" value="1"/>
</dbReference>
<dbReference type="GO" id="GO:0016757">
    <property type="term" value="F:glycosyltransferase activity"/>
    <property type="evidence" value="ECO:0007669"/>
    <property type="project" value="UniProtKB-KW"/>
</dbReference>
<name>A0A543J9X2_9PSEU</name>
<sequence>MSAGMSGTATRPAGTITGLVRATRPHQWVKNFLVLAAPFAANRLGEPAVLLHTGLALAAFCLAASAVYLVNDVIDVAADRAHPTKRYRPVAAGVVPPHAACGAAAALFAGAVGVALCSGPPLVVVIAVYCVAQLGYCLAWKHQPVIDLCIVASGFLLRAIAGGIAAGIPLSQWFLLVTAFGSLFMVAGKRYAEIVLYERTGAEIRASLRRYSASYLRFVWATAAAIMILAYALWAFEMRERADYDSGWAMLSIVPFVVGVLRYAVDVDGGGAGEPERIALRDHVLQVIGVCWVASLMLSIHV</sequence>
<keyword evidence="3 5" id="KW-1133">Transmembrane helix</keyword>
<keyword evidence="7" id="KW-1185">Reference proteome</keyword>
<dbReference type="GO" id="GO:0016765">
    <property type="term" value="F:transferase activity, transferring alkyl or aryl (other than methyl) groups"/>
    <property type="evidence" value="ECO:0007669"/>
    <property type="project" value="InterPro"/>
</dbReference>
<evidence type="ECO:0000256" key="1">
    <source>
        <dbReference type="ARBA" id="ARBA00004141"/>
    </source>
</evidence>
<evidence type="ECO:0000256" key="5">
    <source>
        <dbReference type="SAM" id="Phobius"/>
    </source>
</evidence>
<dbReference type="InterPro" id="IPR000537">
    <property type="entry name" value="UbiA_prenyltransferase"/>
</dbReference>
<dbReference type="InterPro" id="IPR044878">
    <property type="entry name" value="UbiA_sf"/>
</dbReference>
<evidence type="ECO:0000256" key="3">
    <source>
        <dbReference type="ARBA" id="ARBA00022989"/>
    </source>
</evidence>
<keyword evidence="6" id="KW-0328">Glycosyltransferase</keyword>
<evidence type="ECO:0000313" key="6">
    <source>
        <dbReference type="EMBL" id="TQM79630.1"/>
    </source>
</evidence>
<dbReference type="RefSeq" id="WP_141977067.1">
    <property type="nucleotide sequence ID" value="NZ_VFPP01000001.1"/>
</dbReference>
<keyword evidence="4 5" id="KW-0472">Membrane</keyword>
<feature type="transmembrane region" description="Helical" evidence="5">
    <location>
        <begin position="90"/>
        <end position="116"/>
    </location>
</feature>
<dbReference type="OrthoDB" id="9803632at2"/>
<organism evidence="6 7">
    <name type="scientific">Saccharothrix saharensis</name>
    <dbReference type="NCBI Taxonomy" id="571190"/>
    <lineage>
        <taxon>Bacteria</taxon>
        <taxon>Bacillati</taxon>
        <taxon>Actinomycetota</taxon>
        <taxon>Actinomycetes</taxon>
        <taxon>Pseudonocardiales</taxon>
        <taxon>Pseudonocardiaceae</taxon>
        <taxon>Saccharothrix</taxon>
    </lineage>
</organism>
<keyword evidence="2 5" id="KW-0812">Transmembrane</keyword>
<feature type="transmembrane region" description="Helical" evidence="5">
    <location>
        <begin position="122"/>
        <end position="139"/>
    </location>
</feature>
<feature type="transmembrane region" description="Helical" evidence="5">
    <location>
        <begin position="246"/>
        <end position="264"/>
    </location>
</feature>
<feature type="transmembrane region" description="Helical" evidence="5">
    <location>
        <begin position="173"/>
        <end position="192"/>
    </location>
</feature>
<accession>A0A543J9X2</accession>
<keyword evidence="6" id="KW-0808">Transferase</keyword>
<feature type="transmembrane region" description="Helical" evidence="5">
    <location>
        <begin position="146"/>
        <end position="167"/>
    </location>
</feature>
<feature type="transmembrane region" description="Helical" evidence="5">
    <location>
        <begin position="284"/>
        <end position="301"/>
    </location>
</feature>
<evidence type="ECO:0000256" key="4">
    <source>
        <dbReference type="ARBA" id="ARBA00023136"/>
    </source>
</evidence>
<comment type="subcellular location">
    <subcellularLocation>
        <location evidence="1">Membrane</location>
        <topology evidence="1">Multi-pass membrane protein</topology>
    </subcellularLocation>
</comment>
<reference evidence="6 7" key="1">
    <citation type="submission" date="2019-06" db="EMBL/GenBank/DDBJ databases">
        <title>Sequencing the genomes of 1000 actinobacteria strains.</title>
        <authorList>
            <person name="Klenk H.-P."/>
        </authorList>
    </citation>
    <scope>NUCLEOTIDE SEQUENCE [LARGE SCALE GENOMIC DNA]</scope>
    <source>
        <strain evidence="6 7">DSM 45456</strain>
    </source>
</reference>
<evidence type="ECO:0000256" key="2">
    <source>
        <dbReference type="ARBA" id="ARBA00022692"/>
    </source>
</evidence>
<dbReference type="AlphaFoldDB" id="A0A543J9X2"/>
<dbReference type="Proteomes" id="UP000316628">
    <property type="component" value="Unassembled WGS sequence"/>
</dbReference>
<proteinExistence type="predicted"/>
<dbReference type="NCBIfam" id="NF008978">
    <property type="entry name" value="PRK12324.1-4"/>
    <property type="match status" value="1"/>
</dbReference>
<dbReference type="CDD" id="cd13963">
    <property type="entry name" value="PT_UbiA_2"/>
    <property type="match status" value="1"/>
</dbReference>
<evidence type="ECO:0000313" key="7">
    <source>
        <dbReference type="Proteomes" id="UP000316628"/>
    </source>
</evidence>
<gene>
    <name evidence="6" type="ORF">FHX81_1940</name>
</gene>